<keyword evidence="2" id="KW-0720">Serine protease</keyword>
<comment type="caution">
    <text evidence="5">The sequence shown here is derived from an EMBL/GenBank/DDBJ whole genome shotgun (WGS) entry which is preliminary data.</text>
</comment>
<dbReference type="SUPFAM" id="SSF82171">
    <property type="entry name" value="DPP6 N-terminal domain-like"/>
    <property type="match status" value="1"/>
</dbReference>
<evidence type="ECO:0000256" key="1">
    <source>
        <dbReference type="ARBA" id="ARBA00022801"/>
    </source>
</evidence>
<protein>
    <submittedName>
        <fullName evidence="5">Peptidase S9</fullName>
    </submittedName>
</protein>
<dbReference type="InterPro" id="IPR001375">
    <property type="entry name" value="Peptidase_S9_cat"/>
</dbReference>
<keyword evidence="3" id="KW-0812">Transmembrane</keyword>
<dbReference type="PANTHER" id="PTHR42776">
    <property type="entry name" value="SERINE PEPTIDASE S9 FAMILY MEMBER"/>
    <property type="match status" value="1"/>
</dbReference>
<dbReference type="Pfam" id="PF00326">
    <property type="entry name" value="Peptidase_S9"/>
    <property type="match status" value="1"/>
</dbReference>
<dbReference type="EMBL" id="BMEO01000002">
    <property type="protein sequence ID" value="GGF88672.1"/>
    <property type="molecule type" value="Genomic_DNA"/>
</dbReference>
<keyword evidence="3" id="KW-1133">Transmembrane helix</keyword>
<dbReference type="Gene3D" id="3.40.50.1820">
    <property type="entry name" value="alpha/beta hydrolase"/>
    <property type="match status" value="1"/>
</dbReference>
<dbReference type="GO" id="GO:0006508">
    <property type="term" value="P:proteolysis"/>
    <property type="evidence" value="ECO:0007669"/>
    <property type="project" value="InterPro"/>
</dbReference>
<dbReference type="InterPro" id="IPR015943">
    <property type="entry name" value="WD40/YVTN_repeat-like_dom_sf"/>
</dbReference>
<dbReference type="GO" id="GO:0004252">
    <property type="term" value="F:serine-type endopeptidase activity"/>
    <property type="evidence" value="ECO:0007669"/>
    <property type="project" value="TreeGrafter"/>
</dbReference>
<name>A0A917CH98_9GAMM</name>
<dbReference type="AlphaFoldDB" id="A0A917CH98"/>
<keyword evidence="6" id="KW-1185">Reference proteome</keyword>
<reference evidence="5" key="1">
    <citation type="journal article" date="2014" name="Int. J. Syst. Evol. Microbiol.">
        <title>Complete genome sequence of Corynebacterium casei LMG S-19264T (=DSM 44701T), isolated from a smear-ripened cheese.</title>
        <authorList>
            <consortium name="US DOE Joint Genome Institute (JGI-PGF)"/>
            <person name="Walter F."/>
            <person name="Albersmeier A."/>
            <person name="Kalinowski J."/>
            <person name="Ruckert C."/>
        </authorList>
    </citation>
    <scope>NUCLEOTIDE SEQUENCE</scope>
    <source>
        <strain evidence="5">CGMCC 1.12181</strain>
    </source>
</reference>
<evidence type="ECO:0000259" key="4">
    <source>
        <dbReference type="Pfam" id="PF00326"/>
    </source>
</evidence>
<dbReference type="Gene3D" id="2.130.10.10">
    <property type="entry name" value="YVTN repeat-like/Quinoprotein amine dehydrogenase"/>
    <property type="match status" value="1"/>
</dbReference>
<gene>
    <name evidence="5" type="ORF">GCM10011365_07320</name>
</gene>
<evidence type="ECO:0000313" key="6">
    <source>
        <dbReference type="Proteomes" id="UP000605253"/>
    </source>
</evidence>
<dbReference type="InterPro" id="IPR011659">
    <property type="entry name" value="WD40"/>
</dbReference>
<accession>A0A917CH98</accession>
<dbReference type="InterPro" id="IPR029058">
    <property type="entry name" value="AB_hydrolase_fold"/>
</dbReference>
<evidence type="ECO:0000313" key="5">
    <source>
        <dbReference type="EMBL" id="GGF88672.1"/>
    </source>
</evidence>
<feature type="transmembrane region" description="Helical" evidence="3">
    <location>
        <begin position="21"/>
        <end position="39"/>
    </location>
</feature>
<keyword evidence="2" id="KW-0645">Protease</keyword>
<organism evidence="5 6">
    <name type="scientific">Marinicella pacifica</name>
    <dbReference type="NCBI Taxonomy" id="1171543"/>
    <lineage>
        <taxon>Bacteria</taxon>
        <taxon>Pseudomonadati</taxon>
        <taxon>Pseudomonadota</taxon>
        <taxon>Gammaproteobacteria</taxon>
        <taxon>Lysobacterales</taxon>
        <taxon>Marinicellaceae</taxon>
        <taxon>Marinicella</taxon>
    </lineage>
</organism>
<dbReference type="Pfam" id="PF07676">
    <property type="entry name" value="PD40"/>
    <property type="match status" value="1"/>
</dbReference>
<dbReference type="RefSeq" id="WP_229728229.1">
    <property type="nucleotide sequence ID" value="NZ_BAABJF010000032.1"/>
</dbReference>
<evidence type="ECO:0000256" key="2">
    <source>
        <dbReference type="ARBA" id="ARBA00022825"/>
    </source>
</evidence>
<feature type="domain" description="Peptidase S9 prolyl oligopeptidase catalytic" evidence="4">
    <location>
        <begin position="472"/>
        <end position="674"/>
    </location>
</feature>
<dbReference type="Proteomes" id="UP000605253">
    <property type="component" value="Unassembled WGS sequence"/>
</dbReference>
<sequence length="706" mass="79284">MRKIDLKRTKGRHHQGGNQRFMWITGVVLGLLVGFSAHAKKDIMTLEQIVTAHYVGSSVVSSDGQLTAYTLVKPRTPYEDEDGSHYVELHVVDKQGNSRPFITGEVSVSSVQWSPDGQSIYYRAKRNDDKYTSIYRIPVDGGESVKVISHKNNISSFSLNSEGDKLVFVAKPEKDKSEKKLEKKGFKAEVYEEDIQFNHAYQVNLNNLEDEPVQLNIDEHILSVQFHPGKDHVLLRTTPTPHIDDNYTSSEYGIYQIDGERIQAFKTEGKLGEAEWSPNGKYVAMIGAEDKHDPASGRLFVGRSGNGKMTEYVKDYAGHVKAIEWLSDSQLAYMGHIGTSSEVSVINLDTEKVDNRLPLGKAVLSNFDVSEDGKTMVATVGHADHPREVYSVNNGDLKRLSHSNPWLENIAMPKQASIKYTARDGLELEGILVYPINYTKNQRYPLIMMVHGGPEAHISNEWLDRYAYPIKHAAGNGFAVFLPNYRGSTGRGVEFSKKGQADYAGGEFNDLVDAITHLSDEGIVDKARVGITGGSYGGYASAWAATALSEHFAASVMFVGIANQLSKFGTTDIPKEMYNVHARNYPWDKWMWMLERSPIYHTDKAQTPLLIMHGKNDTRVHPAQSMELYRYIKTRTDTPVRLVYYPGEGHGNRKAAAQLDYAKRLMRWMNFYLKGENKGQQIPPYDLDHQAQLKKDAEDNDAEASF</sequence>
<dbReference type="PANTHER" id="PTHR42776:SF27">
    <property type="entry name" value="DIPEPTIDYL PEPTIDASE FAMILY MEMBER 6"/>
    <property type="match status" value="1"/>
</dbReference>
<dbReference type="Gene3D" id="2.120.10.30">
    <property type="entry name" value="TolB, C-terminal domain"/>
    <property type="match status" value="1"/>
</dbReference>
<dbReference type="SUPFAM" id="SSF53474">
    <property type="entry name" value="alpha/beta-Hydrolases"/>
    <property type="match status" value="1"/>
</dbReference>
<keyword evidence="3" id="KW-0472">Membrane</keyword>
<reference evidence="5" key="2">
    <citation type="submission" date="2020-09" db="EMBL/GenBank/DDBJ databases">
        <authorList>
            <person name="Sun Q."/>
            <person name="Zhou Y."/>
        </authorList>
    </citation>
    <scope>NUCLEOTIDE SEQUENCE</scope>
    <source>
        <strain evidence="5">CGMCC 1.12181</strain>
    </source>
</reference>
<keyword evidence="1" id="KW-0378">Hydrolase</keyword>
<proteinExistence type="predicted"/>
<evidence type="ECO:0000256" key="3">
    <source>
        <dbReference type="SAM" id="Phobius"/>
    </source>
</evidence>
<dbReference type="InterPro" id="IPR011042">
    <property type="entry name" value="6-blade_b-propeller_TolB-like"/>
</dbReference>